<dbReference type="PANTHER" id="PTHR39327:SF1">
    <property type="entry name" value="BLR5470 PROTEIN"/>
    <property type="match status" value="1"/>
</dbReference>
<evidence type="ECO:0000313" key="3">
    <source>
        <dbReference type="Proteomes" id="UP000199615"/>
    </source>
</evidence>
<name>A0A1H8Q6D6_9BRAD</name>
<keyword evidence="3" id="KW-1185">Reference proteome</keyword>
<reference evidence="3" key="1">
    <citation type="submission" date="2016-10" db="EMBL/GenBank/DDBJ databases">
        <authorList>
            <person name="Varghese N."/>
            <person name="Submissions S."/>
        </authorList>
    </citation>
    <scope>NUCLEOTIDE SEQUENCE [LARGE SCALE GENOMIC DNA]</scope>
    <source>
        <strain evidence="3">DSM 123</strain>
    </source>
</reference>
<keyword evidence="1" id="KW-0732">Signal</keyword>
<feature type="chain" id="PRO_5011691964" evidence="1">
    <location>
        <begin position="27"/>
        <end position="207"/>
    </location>
</feature>
<dbReference type="PANTHER" id="PTHR39327">
    <property type="match status" value="1"/>
</dbReference>
<dbReference type="OrthoDB" id="7206808at2"/>
<organism evidence="2 3">
    <name type="scientific">Rhodopseudomonas pseudopalustris</name>
    <dbReference type="NCBI Taxonomy" id="1513892"/>
    <lineage>
        <taxon>Bacteria</taxon>
        <taxon>Pseudomonadati</taxon>
        <taxon>Pseudomonadota</taxon>
        <taxon>Alphaproteobacteria</taxon>
        <taxon>Hyphomicrobiales</taxon>
        <taxon>Nitrobacteraceae</taxon>
        <taxon>Rhodopseudomonas</taxon>
    </lineage>
</organism>
<accession>A0A1H8Q6D6</accession>
<dbReference type="Proteomes" id="UP000199615">
    <property type="component" value="Unassembled WGS sequence"/>
</dbReference>
<dbReference type="EMBL" id="FODT01000003">
    <property type="protein sequence ID" value="SEO49477.1"/>
    <property type="molecule type" value="Genomic_DNA"/>
</dbReference>
<proteinExistence type="predicted"/>
<dbReference type="InterPro" id="IPR010319">
    <property type="entry name" value="Transglutaminase-like_Cys_pept"/>
</dbReference>
<evidence type="ECO:0000256" key="1">
    <source>
        <dbReference type="SAM" id="SignalP"/>
    </source>
</evidence>
<dbReference type="Pfam" id="PF06035">
    <property type="entry name" value="Peptidase_C93"/>
    <property type="match status" value="1"/>
</dbReference>
<gene>
    <name evidence="2" type="ORF">SAMN05444123_10367</name>
</gene>
<feature type="signal peptide" evidence="1">
    <location>
        <begin position="1"/>
        <end position="26"/>
    </location>
</feature>
<dbReference type="AlphaFoldDB" id="A0A1H8Q6D6"/>
<dbReference type="Gene3D" id="3.10.620.30">
    <property type="match status" value="1"/>
</dbReference>
<evidence type="ECO:0000313" key="2">
    <source>
        <dbReference type="EMBL" id="SEO49477.1"/>
    </source>
</evidence>
<protein>
    <submittedName>
        <fullName evidence="2">Predicted transglutaminase-like cysteine proteinase</fullName>
    </submittedName>
</protein>
<sequence length="207" mass="23058">MLVSRGFRTGLIIAAAIVTMTAAAQAGEKVRYASIGDTTRAPIGWIEFCAENPGECRGGRNQARDIVLTPIAWRDLLKVNRWVNDNVKPLTDMDHWGVIEKWSMPTDGSGDCEDYVLLKRKMLIDAGWPREALLITVVRDKKNEGHAVLTVKTDKGEFVLDNQNEDVVAWTETGYRFVKRQSQTEANEWVALGDSRPAVATASAQQR</sequence>